<dbReference type="CDD" id="cd00880">
    <property type="entry name" value="Era_like"/>
    <property type="match status" value="1"/>
</dbReference>
<keyword evidence="5" id="KW-0342">GTP-binding</keyword>
<dbReference type="EMBL" id="NOKQ01000189">
    <property type="protein sequence ID" value="OZS78665.1"/>
    <property type="molecule type" value="Genomic_DNA"/>
</dbReference>
<evidence type="ECO:0000256" key="2">
    <source>
        <dbReference type="ARBA" id="ARBA00022692"/>
    </source>
</evidence>
<evidence type="ECO:0000256" key="6">
    <source>
        <dbReference type="ARBA" id="ARBA00023136"/>
    </source>
</evidence>
<comment type="subcellular location">
    <subcellularLocation>
        <location evidence="1">Membrane</location>
        <topology evidence="1">Multi-pass membrane protein</topology>
    </subcellularLocation>
</comment>
<proteinExistence type="predicted"/>
<dbReference type="Gene3D" id="3.40.50.300">
    <property type="entry name" value="P-loop containing nucleotide triphosphate hydrolases"/>
    <property type="match status" value="1"/>
</dbReference>
<keyword evidence="3" id="KW-0547">Nucleotide-binding</keyword>
<dbReference type="GO" id="GO:0016020">
    <property type="term" value="C:membrane"/>
    <property type="evidence" value="ECO:0007669"/>
    <property type="project" value="UniProtKB-SubCell"/>
</dbReference>
<protein>
    <submittedName>
        <fullName evidence="8">GTP-binding protein</fullName>
    </submittedName>
</protein>
<comment type="caution">
    <text evidence="8">The sequence shown here is derived from an EMBL/GenBank/DDBJ whole genome shotgun (WGS) entry which is preliminary data.</text>
</comment>
<keyword evidence="4" id="KW-1133">Transmembrane helix</keyword>
<dbReference type="Pfam" id="PF01926">
    <property type="entry name" value="MMR_HSR1"/>
    <property type="match status" value="1"/>
</dbReference>
<keyword evidence="9" id="KW-1185">Reference proteome</keyword>
<evidence type="ECO:0000256" key="5">
    <source>
        <dbReference type="ARBA" id="ARBA00023134"/>
    </source>
</evidence>
<name>A0A264W527_9BACL</name>
<dbReference type="GO" id="GO:0005525">
    <property type="term" value="F:GTP binding"/>
    <property type="evidence" value="ECO:0007669"/>
    <property type="project" value="UniProtKB-KW"/>
</dbReference>
<evidence type="ECO:0000256" key="1">
    <source>
        <dbReference type="ARBA" id="ARBA00004141"/>
    </source>
</evidence>
<dbReference type="AlphaFoldDB" id="A0A264W527"/>
<organism evidence="8 9">
    <name type="scientific">Tetzosporium hominis</name>
    <dbReference type="NCBI Taxonomy" id="2020506"/>
    <lineage>
        <taxon>Bacteria</taxon>
        <taxon>Bacillati</taxon>
        <taxon>Bacillota</taxon>
        <taxon>Bacilli</taxon>
        <taxon>Bacillales</taxon>
        <taxon>Caryophanaceae</taxon>
        <taxon>Tetzosporium</taxon>
    </lineage>
</organism>
<dbReference type="InterPro" id="IPR027417">
    <property type="entry name" value="P-loop_NTPase"/>
</dbReference>
<evidence type="ECO:0000256" key="3">
    <source>
        <dbReference type="ARBA" id="ARBA00022741"/>
    </source>
</evidence>
<keyword evidence="2" id="KW-0812">Transmembrane</keyword>
<dbReference type="SUPFAM" id="SSF52540">
    <property type="entry name" value="P-loop containing nucleoside triphosphate hydrolases"/>
    <property type="match status" value="1"/>
</dbReference>
<accession>A0A264W527</accession>
<dbReference type="InterPro" id="IPR021147">
    <property type="entry name" value="DUF697"/>
</dbReference>
<dbReference type="RefSeq" id="WP_094942163.1">
    <property type="nucleotide sequence ID" value="NZ_NOKQ01000189.1"/>
</dbReference>
<dbReference type="Proteomes" id="UP000217065">
    <property type="component" value="Unassembled WGS sequence"/>
</dbReference>
<dbReference type="NCBIfam" id="TIGR00231">
    <property type="entry name" value="small_GTP"/>
    <property type="match status" value="1"/>
</dbReference>
<evidence type="ECO:0000313" key="8">
    <source>
        <dbReference type="EMBL" id="OZS78665.1"/>
    </source>
</evidence>
<feature type="domain" description="G" evidence="7">
    <location>
        <begin position="31"/>
        <end position="138"/>
    </location>
</feature>
<evidence type="ECO:0000313" key="9">
    <source>
        <dbReference type="Proteomes" id="UP000217065"/>
    </source>
</evidence>
<dbReference type="GO" id="GO:0002098">
    <property type="term" value="P:tRNA wobble uridine modification"/>
    <property type="evidence" value="ECO:0007669"/>
    <property type="project" value="TreeGrafter"/>
</dbReference>
<reference evidence="8 9" key="1">
    <citation type="submission" date="2017-07" db="EMBL/GenBank/DDBJ databases">
        <title>Tetzosporium hominis gen.nov. sp.nov.</title>
        <authorList>
            <person name="Tetz G."/>
            <person name="Tetz V."/>
        </authorList>
    </citation>
    <scope>NUCLEOTIDE SEQUENCE [LARGE SCALE GENOMIC DNA]</scope>
    <source>
        <strain evidence="8 9">VT-49</strain>
    </source>
</reference>
<sequence length="331" mass="36273">MMKFNEQEFNDLYDKELRDVQEQLDSEILFVLIGDVNAGKSSTVNQIMGEDVASVGAQPGETTAIKKYVYKEKIAFVDTPGLDDINRENSAETLKYYKEADVILFFLNAAGTVLSEGEKKSLREVRKTNKEILLVLNKIDAADDIPGLVHYIKTNTGNEFKVIPISSRTGENMQQLRDAILDILQTKKKDLLFAKELKAKSAVANRWILATSASAGVVGAVPLPGADIVPLTGLQVGMMVRLATLYDKPISKQRARELAIATFTGNIGKSIFRQAVKVVPGAGAAIGGGVAASMTLALGYGIKYAYENNIELNVEFLKNFADNFKDKDQER</sequence>
<gene>
    <name evidence="8" type="ORF">CF394_05095</name>
</gene>
<dbReference type="InterPro" id="IPR006073">
    <property type="entry name" value="GTP-bd"/>
</dbReference>
<dbReference type="OrthoDB" id="2449499at2"/>
<dbReference type="Pfam" id="PF05128">
    <property type="entry name" value="DUF697"/>
    <property type="match status" value="1"/>
</dbReference>
<dbReference type="PANTHER" id="PTHR42714">
    <property type="entry name" value="TRNA MODIFICATION GTPASE GTPBP3"/>
    <property type="match status" value="1"/>
</dbReference>
<evidence type="ECO:0000259" key="7">
    <source>
        <dbReference type="Pfam" id="PF01926"/>
    </source>
</evidence>
<evidence type="ECO:0000256" key="4">
    <source>
        <dbReference type="ARBA" id="ARBA00022989"/>
    </source>
</evidence>
<keyword evidence="6" id="KW-0472">Membrane</keyword>
<dbReference type="GO" id="GO:0005737">
    <property type="term" value="C:cytoplasm"/>
    <property type="evidence" value="ECO:0007669"/>
    <property type="project" value="TreeGrafter"/>
</dbReference>
<dbReference type="InterPro" id="IPR005225">
    <property type="entry name" value="Small_GTP-bd"/>
</dbReference>
<dbReference type="GO" id="GO:0030488">
    <property type="term" value="P:tRNA methylation"/>
    <property type="evidence" value="ECO:0007669"/>
    <property type="project" value="TreeGrafter"/>
</dbReference>
<dbReference type="PANTHER" id="PTHR42714:SF6">
    <property type="entry name" value="TRANSLATION INITIATION FACTOR IF-2"/>
    <property type="match status" value="1"/>
</dbReference>